<feature type="transmembrane region" description="Helical" evidence="1">
    <location>
        <begin position="359"/>
        <end position="384"/>
    </location>
</feature>
<evidence type="ECO:0000313" key="2">
    <source>
        <dbReference type="EMBL" id="OAF19198.1"/>
    </source>
</evidence>
<reference evidence="2 3" key="1">
    <citation type="submission" date="2016-02" db="EMBL/GenBank/DDBJ databases">
        <title>Draft genome sequence of the strain BR 10247T Bradyrhizobium neotropicale isolated from nodules of Centrolobium paraense.</title>
        <authorList>
            <person name="Simoes-Araujo J.L."/>
            <person name="Barauna A.C."/>
            <person name="Silva K."/>
            <person name="Zilli J.E."/>
        </authorList>
    </citation>
    <scope>NUCLEOTIDE SEQUENCE [LARGE SCALE GENOMIC DNA]</scope>
    <source>
        <strain evidence="2 3">BR 10247</strain>
    </source>
</reference>
<gene>
    <name evidence="2" type="ORF">AXW67_37680</name>
</gene>
<feature type="transmembrane region" description="Helical" evidence="1">
    <location>
        <begin position="64"/>
        <end position="85"/>
    </location>
</feature>
<keyword evidence="1" id="KW-0472">Membrane</keyword>
<dbReference type="EMBL" id="LSEF01000026">
    <property type="protein sequence ID" value="OAF19198.1"/>
    <property type="molecule type" value="Genomic_DNA"/>
</dbReference>
<feature type="transmembrane region" description="Helical" evidence="1">
    <location>
        <begin position="267"/>
        <end position="287"/>
    </location>
</feature>
<sequence length="619" mass="65664">MSADKIAKDASVADRLYQLLATLSRAAAPITPEQIRITMALAGEPPASPEIGELAHRLRLIRTALVGLCLGLGLIALLCLGFAAFGKIVLGKASEIQNQLATLTTDWEKTALSIQSTTPPKLVASCALNSLPSDLVDLTERTHVFDLCVRTKDLFERRTSIDHLLGQWNLTRRRAVAFDPMTQVDVLRSAAIPPVNAAGAHQTIEGLVALVIPLLFGTLGAAAHALRSLARTAGLGRGTPIRILLAISLGALFGASTGPLLGSTSPYANAAVSFLLGYAAPQLFAWFDKIVEFVAAPSSAERDWTNLPFLRPVSRATHFGVGAILAVAFLSGCMLLPGAPPLPLSLPTGLETPQPSTAVIPFLTMIGGGLGAWVRVNSVIYSAITSHPLDADAPRAPVAVLRYVTGAFGGFIAAFWLPSSLLAQPTTIAVFNPFLLAGLSLAAGYAFARFEPIVLERSKSTFGAPAGASAVEEGVRRALAPPPLVNYKGYLNLILRTPDLERCMVGKDAILKSGQGQYVLETFFDALAPDDALSTRIHIDDGIDADEAPFDVEISADGFTPRRRRARIAAPRASRSNAEHLAYSIDPDLRPDEAPRFRVTVTQAGRVIQFASLGAKIES</sequence>
<accession>A0A176ZF57</accession>
<dbReference type="Proteomes" id="UP000077173">
    <property type="component" value="Unassembled WGS sequence"/>
</dbReference>
<evidence type="ECO:0000313" key="3">
    <source>
        <dbReference type="Proteomes" id="UP000077173"/>
    </source>
</evidence>
<evidence type="ECO:0000256" key="1">
    <source>
        <dbReference type="SAM" id="Phobius"/>
    </source>
</evidence>
<feature type="transmembrane region" description="Helical" evidence="1">
    <location>
        <begin position="396"/>
        <end position="417"/>
    </location>
</feature>
<feature type="transmembrane region" description="Helical" evidence="1">
    <location>
        <begin position="429"/>
        <end position="448"/>
    </location>
</feature>
<feature type="transmembrane region" description="Helical" evidence="1">
    <location>
        <begin position="319"/>
        <end position="339"/>
    </location>
</feature>
<protein>
    <submittedName>
        <fullName evidence="2">Uncharacterized protein</fullName>
    </submittedName>
</protein>
<dbReference type="AlphaFoldDB" id="A0A176ZF57"/>
<keyword evidence="1" id="KW-1133">Transmembrane helix</keyword>
<feature type="transmembrane region" description="Helical" evidence="1">
    <location>
        <begin position="207"/>
        <end position="229"/>
    </location>
</feature>
<feature type="transmembrane region" description="Helical" evidence="1">
    <location>
        <begin position="241"/>
        <end position="261"/>
    </location>
</feature>
<organism evidence="2 3">
    <name type="scientific">Bradyrhizobium neotropicale</name>
    <dbReference type="NCBI Taxonomy" id="1497615"/>
    <lineage>
        <taxon>Bacteria</taxon>
        <taxon>Pseudomonadati</taxon>
        <taxon>Pseudomonadota</taxon>
        <taxon>Alphaproteobacteria</taxon>
        <taxon>Hyphomicrobiales</taxon>
        <taxon>Nitrobacteraceae</taxon>
        <taxon>Bradyrhizobium</taxon>
    </lineage>
</organism>
<comment type="caution">
    <text evidence="2">The sequence shown here is derived from an EMBL/GenBank/DDBJ whole genome shotgun (WGS) entry which is preliminary data.</text>
</comment>
<proteinExistence type="predicted"/>
<keyword evidence="3" id="KW-1185">Reference proteome</keyword>
<name>A0A176ZF57_9BRAD</name>
<keyword evidence="1" id="KW-0812">Transmembrane</keyword>